<dbReference type="EMBL" id="CP051682">
    <property type="protein sequence ID" value="QJD95746.1"/>
    <property type="molecule type" value="Genomic_DNA"/>
</dbReference>
<protein>
    <submittedName>
        <fullName evidence="2">Uncharacterized protein</fullName>
    </submittedName>
</protein>
<feature type="transmembrane region" description="Helical" evidence="1">
    <location>
        <begin position="27"/>
        <end position="51"/>
    </location>
</feature>
<feature type="transmembrane region" description="Helical" evidence="1">
    <location>
        <begin position="103"/>
        <end position="121"/>
    </location>
</feature>
<accession>A0A7L5E5W7</accession>
<name>A0A7L5E5W7_9SPHI</name>
<dbReference type="Proteomes" id="UP000503278">
    <property type="component" value="Chromosome"/>
</dbReference>
<evidence type="ECO:0000256" key="1">
    <source>
        <dbReference type="SAM" id="Phobius"/>
    </source>
</evidence>
<organism evidence="2 3">
    <name type="scientific">Mucilaginibacter robiniae</name>
    <dbReference type="NCBI Taxonomy" id="2728022"/>
    <lineage>
        <taxon>Bacteria</taxon>
        <taxon>Pseudomonadati</taxon>
        <taxon>Bacteroidota</taxon>
        <taxon>Sphingobacteriia</taxon>
        <taxon>Sphingobacteriales</taxon>
        <taxon>Sphingobacteriaceae</taxon>
        <taxon>Mucilaginibacter</taxon>
    </lineage>
</organism>
<sequence length="171" mass="19712">MSEDNLNLQNETISLLQISRRRKLLPWWVLTFTWIFLVFGAAVPVIVVMGLLKFKFQISLLGLSTNNPLSITALFLILIYLYKGLVAFGLWTEKDWAIKTAKVDAILSIAICLFAMIYTWIIPQTAGMHNFSFRLELFIIIPYLLKMRQIQSAWESFDTKELQGDSAYLNN</sequence>
<reference evidence="2 3" key="1">
    <citation type="submission" date="2020-04" db="EMBL/GenBank/DDBJ databases">
        <title>Genome sequencing of novel species.</title>
        <authorList>
            <person name="Heo J."/>
            <person name="Kim S.-J."/>
            <person name="Kim J.-S."/>
            <person name="Hong S.-B."/>
            <person name="Kwon S.-W."/>
        </authorList>
    </citation>
    <scope>NUCLEOTIDE SEQUENCE [LARGE SCALE GENOMIC DNA]</scope>
    <source>
        <strain evidence="2 3">F39-2</strain>
    </source>
</reference>
<dbReference type="KEGG" id="mrob:HH214_07610"/>
<dbReference type="RefSeq" id="WP_169606753.1">
    <property type="nucleotide sequence ID" value="NZ_CP051682.1"/>
</dbReference>
<dbReference type="AlphaFoldDB" id="A0A7L5E5W7"/>
<evidence type="ECO:0000313" key="3">
    <source>
        <dbReference type="Proteomes" id="UP000503278"/>
    </source>
</evidence>
<gene>
    <name evidence="2" type="ORF">HH214_07610</name>
</gene>
<keyword evidence="1" id="KW-0472">Membrane</keyword>
<keyword evidence="1" id="KW-1133">Transmembrane helix</keyword>
<keyword evidence="3" id="KW-1185">Reference proteome</keyword>
<keyword evidence="1" id="KW-0812">Transmembrane</keyword>
<feature type="transmembrane region" description="Helical" evidence="1">
    <location>
        <begin position="71"/>
        <end position="91"/>
    </location>
</feature>
<proteinExistence type="predicted"/>
<evidence type="ECO:0000313" key="2">
    <source>
        <dbReference type="EMBL" id="QJD95746.1"/>
    </source>
</evidence>